<protein>
    <submittedName>
        <fullName evidence="2">Uncharacterized protein</fullName>
    </submittedName>
</protein>
<reference evidence="1" key="3">
    <citation type="submission" date="2020-02" db="EMBL/GenBank/DDBJ databases">
        <authorList>
            <person name="Matsumoto Y."/>
            <person name="Motooka D."/>
            <person name="Nakamura S."/>
        </authorList>
    </citation>
    <scope>NUCLEOTIDE SEQUENCE</scope>
    <source>
        <strain evidence="1">JCM 12405</strain>
    </source>
</reference>
<accession>A0A1X1SWG2</accession>
<dbReference type="RefSeq" id="WP_179959935.1">
    <property type="nucleotide sequence ID" value="NZ_AP022605.1"/>
</dbReference>
<dbReference type="Proteomes" id="UP000467201">
    <property type="component" value="Chromosome"/>
</dbReference>
<dbReference type="Proteomes" id="UP000193564">
    <property type="component" value="Unassembled WGS sequence"/>
</dbReference>
<proteinExistence type="predicted"/>
<evidence type="ECO:0000313" key="2">
    <source>
        <dbReference type="EMBL" id="ORV35249.1"/>
    </source>
</evidence>
<dbReference type="KEGG" id="mdr:MDOR_03190"/>
<keyword evidence="3" id="KW-1185">Reference proteome</keyword>
<dbReference type="EMBL" id="LQOS01000073">
    <property type="protein sequence ID" value="ORV35249.1"/>
    <property type="molecule type" value="Genomic_DNA"/>
</dbReference>
<name>A0A1X1SWG2_9MYCO</name>
<organism evidence="2 3">
    <name type="scientific">Mycolicibacterium doricum</name>
    <dbReference type="NCBI Taxonomy" id="126673"/>
    <lineage>
        <taxon>Bacteria</taxon>
        <taxon>Bacillati</taxon>
        <taxon>Actinomycetota</taxon>
        <taxon>Actinomycetes</taxon>
        <taxon>Mycobacteriales</taxon>
        <taxon>Mycobacteriaceae</taxon>
        <taxon>Mycolicibacterium</taxon>
    </lineage>
</organism>
<dbReference type="EMBL" id="AP022605">
    <property type="protein sequence ID" value="BBZ06150.1"/>
    <property type="molecule type" value="Genomic_DNA"/>
</dbReference>
<evidence type="ECO:0000313" key="4">
    <source>
        <dbReference type="Proteomes" id="UP000467201"/>
    </source>
</evidence>
<evidence type="ECO:0000313" key="3">
    <source>
        <dbReference type="Proteomes" id="UP000193564"/>
    </source>
</evidence>
<evidence type="ECO:0000313" key="1">
    <source>
        <dbReference type="EMBL" id="BBZ06150.1"/>
    </source>
</evidence>
<gene>
    <name evidence="2" type="ORF">AWC01_00710</name>
    <name evidence="1" type="ORF">MDOR_03190</name>
</gene>
<reference evidence="1 4" key="2">
    <citation type="journal article" date="2019" name="Emerg. Microbes Infect.">
        <title>Comprehensive subspecies identification of 175 nontuberculous mycobacteria species based on 7547 genomic profiles.</title>
        <authorList>
            <person name="Matsumoto Y."/>
            <person name="Kinjo T."/>
            <person name="Motooka D."/>
            <person name="Nabeya D."/>
            <person name="Jung N."/>
            <person name="Uechi K."/>
            <person name="Horii T."/>
            <person name="Iida T."/>
            <person name="Fujita J."/>
            <person name="Nakamura S."/>
        </authorList>
    </citation>
    <scope>NUCLEOTIDE SEQUENCE [LARGE SCALE GENOMIC DNA]</scope>
    <source>
        <strain evidence="1 4">JCM 12405</strain>
    </source>
</reference>
<reference evidence="2 3" key="1">
    <citation type="submission" date="2016-01" db="EMBL/GenBank/DDBJ databases">
        <title>The new phylogeny of the genus Mycobacterium.</title>
        <authorList>
            <person name="Tarcisio F."/>
            <person name="Conor M."/>
            <person name="Antonella G."/>
            <person name="Elisabetta G."/>
            <person name="Giulia F.S."/>
            <person name="Sara T."/>
            <person name="Anna F."/>
            <person name="Clotilde B."/>
            <person name="Roberto B."/>
            <person name="Veronica D.S."/>
            <person name="Fabio R."/>
            <person name="Monica P."/>
            <person name="Olivier J."/>
            <person name="Enrico T."/>
            <person name="Nicola S."/>
        </authorList>
    </citation>
    <scope>NUCLEOTIDE SEQUENCE [LARGE SCALE GENOMIC DNA]</scope>
    <source>
        <strain evidence="2 3">DSM 44339</strain>
    </source>
</reference>
<sequence>MDTAGNGGIVKPIVGAAHRGGRLVRPDVWGANYDEINAFEHEIVDGGASIVTVAVLNNSALGAQYV</sequence>
<dbReference type="AlphaFoldDB" id="A0A1X1SWG2"/>